<sequence length="476" mass="50992">MAFDAYERYDGLGLARLVAAGEISAAELLECAITRAEKVNPALNAIIYRDYERAREAAKQPSPGPFSGVPFLLKDISLQCAGTPTRQGSRLFPDIPADHDTHLMARFRRAGLIPFAKTNVPEFGLVPTTEGRLYGPAHNPWDLTRSPGGSSGGSAAAVAAGVVPLAHANDGGGSIRIPASCCGLVGLKPTRGRVSSGPDMPDSVDGLAIELVVSRSVRDTAAALDAASGSELGDPYSPPPAPACYSHAVEEAPRALRIAFTTTRLDGTKVHPDCIAAVEHAAKLCRDLGHEIEEASPQVPVALFEPAFTDVWCSHLASAVDYLVRTTGRTPGPDNLEPLTLAYYERGKAVAASRYIQSKIILGRISRGIAHFHQHYDLWLTPTLGEPPWKLGRFDPDRTDLAAVMAEFAAYVPFTPLQNVTGQPAINLPLFWNADNMPIGVQFVGAFGDELSLLQLATQLERAAPWAERYKAIHIP</sequence>
<dbReference type="Proteomes" id="UP001499951">
    <property type="component" value="Unassembled WGS sequence"/>
</dbReference>
<dbReference type="InterPro" id="IPR000120">
    <property type="entry name" value="Amidase"/>
</dbReference>
<dbReference type="RefSeq" id="WP_166932552.1">
    <property type="nucleotide sequence ID" value="NZ_BAAADD010000002.1"/>
</dbReference>
<dbReference type="EMBL" id="BAAADD010000002">
    <property type="protein sequence ID" value="GAA0563208.1"/>
    <property type="molecule type" value="Genomic_DNA"/>
</dbReference>
<feature type="domain" description="Amidase" evidence="2">
    <location>
        <begin position="27"/>
        <end position="454"/>
    </location>
</feature>
<dbReference type="InterPro" id="IPR020556">
    <property type="entry name" value="Amidase_CS"/>
</dbReference>
<dbReference type="PANTHER" id="PTHR11895:SF7">
    <property type="entry name" value="GLUTAMYL-TRNA(GLN) AMIDOTRANSFERASE SUBUNIT A, MITOCHONDRIAL"/>
    <property type="match status" value="1"/>
</dbReference>
<dbReference type="PROSITE" id="PS00571">
    <property type="entry name" value="AMIDASES"/>
    <property type="match status" value="1"/>
</dbReference>
<dbReference type="InterPro" id="IPR023631">
    <property type="entry name" value="Amidase_dom"/>
</dbReference>
<evidence type="ECO:0000256" key="1">
    <source>
        <dbReference type="ARBA" id="ARBA00009199"/>
    </source>
</evidence>
<evidence type="ECO:0000313" key="4">
    <source>
        <dbReference type="Proteomes" id="UP001499951"/>
    </source>
</evidence>
<dbReference type="Pfam" id="PF01425">
    <property type="entry name" value="Amidase"/>
    <property type="match status" value="1"/>
</dbReference>
<proteinExistence type="inferred from homology"/>
<dbReference type="PANTHER" id="PTHR11895">
    <property type="entry name" value="TRANSAMIDASE"/>
    <property type="match status" value="1"/>
</dbReference>
<comment type="similarity">
    <text evidence="1">Belongs to the amidase family.</text>
</comment>
<dbReference type="Gene3D" id="3.90.1300.10">
    <property type="entry name" value="Amidase signature (AS) domain"/>
    <property type="match status" value="1"/>
</dbReference>
<gene>
    <name evidence="3" type="ORF">GCM10008942_09550</name>
</gene>
<reference evidence="3 4" key="1">
    <citation type="journal article" date="2019" name="Int. J. Syst. Evol. Microbiol.">
        <title>The Global Catalogue of Microorganisms (GCM) 10K type strain sequencing project: providing services to taxonomists for standard genome sequencing and annotation.</title>
        <authorList>
            <consortium name="The Broad Institute Genomics Platform"/>
            <consortium name="The Broad Institute Genome Sequencing Center for Infectious Disease"/>
            <person name="Wu L."/>
            <person name="Ma J."/>
        </authorList>
    </citation>
    <scope>NUCLEOTIDE SEQUENCE [LARGE SCALE GENOMIC DNA]</scope>
    <source>
        <strain evidence="3 4">JCM 15089</strain>
    </source>
</reference>
<dbReference type="SUPFAM" id="SSF75304">
    <property type="entry name" value="Amidase signature (AS) enzymes"/>
    <property type="match status" value="1"/>
</dbReference>
<organism evidence="3 4">
    <name type="scientific">Rhizomicrobium electricum</name>
    <dbReference type="NCBI Taxonomy" id="480070"/>
    <lineage>
        <taxon>Bacteria</taxon>
        <taxon>Pseudomonadati</taxon>
        <taxon>Pseudomonadota</taxon>
        <taxon>Alphaproteobacteria</taxon>
        <taxon>Micropepsales</taxon>
        <taxon>Micropepsaceae</taxon>
        <taxon>Rhizomicrobium</taxon>
    </lineage>
</organism>
<comment type="caution">
    <text evidence="3">The sequence shown here is derived from an EMBL/GenBank/DDBJ whole genome shotgun (WGS) entry which is preliminary data.</text>
</comment>
<name>A0ABN1EBL7_9PROT</name>
<protein>
    <submittedName>
        <fullName evidence="3">Amidase</fullName>
    </submittedName>
</protein>
<evidence type="ECO:0000313" key="3">
    <source>
        <dbReference type="EMBL" id="GAA0563208.1"/>
    </source>
</evidence>
<dbReference type="InterPro" id="IPR036928">
    <property type="entry name" value="AS_sf"/>
</dbReference>
<accession>A0ABN1EBL7</accession>
<evidence type="ECO:0000259" key="2">
    <source>
        <dbReference type="Pfam" id="PF01425"/>
    </source>
</evidence>
<keyword evidence="4" id="KW-1185">Reference proteome</keyword>